<gene>
    <name evidence="3" type="primary">atpC</name>
    <name evidence="3" type="ORF">ANAPHAGO_00018</name>
</gene>
<dbReference type="GO" id="GO:0015986">
    <property type="term" value="P:proton motive force-driven ATP synthesis"/>
    <property type="evidence" value="ECO:0007669"/>
    <property type="project" value="InterPro"/>
</dbReference>
<evidence type="ECO:0000256" key="1">
    <source>
        <dbReference type="ARBA" id="ARBA00023196"/>
    </source>
</evidence>
<dbReference type="GO" id="GO:0016787">
    <property type="term" value="F:hydrolase activity"/>
    <property type="evidence" value="ECO:0007669"/>
    <property type="project" value="UniProtKB-KW"/>
</dbReference>
<dbReference type="EC" id="3.6.3.14" evidence="3"/>
<dbReference type="SUPFAM" id="SSF51344">
    <property type="entry name" value="Epsilon subunit of F1F0-ATP synthase N-terminal domain"/>
    <property type="match status" value="1"/>
</dbReference>
<feature type="domain" description="ATP synthase F1 complex delta/epsilon subunit N-terminal" evidence="2">
    <location>
        <begin position="4"/>
        <end position="82"/>
    </location>
</feature>
<accession>A0A098GME6</accession>
<dbReference type="EMBL" id="CCXQ01000133">
    <property type="protein sequence ID" value="CEH11197.1"/>
    <property type="molecule type" value="Genomic_DNA"/>
</dbReference>
<keyword evidence="3" id="KW-0378">Hydrolase</keyword>
<evidence type="ECO:0000313" key="3">
    <source>
        <dbReference type="EMBL" id="CEH11197.1"/>
    </source>
</evidence>
<name>A0A098GME6_ANAPH</name>
<dbReference type="RefSeq" id="WP_044142694.1">
    <property type="nucleotide sequence ID" value="NZ_CCXQ01000133.1"/>
</dbReference>
<dbReference type="Pfam" id="PF02823">
    <property type="entry name" value="ATP-synt_DE_N"/>
    <property type="match status" value="1"/>
</dbReference>
<dbReference type="InterPro" id="IPR036771">
    <property type="entry name" value="ATPsynth_dsu/esu_N"/>
</dbReference>
<sequence length="128" mass="13751">MDSFSVEFVLPDCTSSFTGICSLVARTGSGELVVMANHERAVMDLPPQALLLRNEKGEETVVLVSSAVLTVKDNECVVIADAIVFAGSSNKEALERIREEIKKSADGDSLLAEMAKGDLMFIDMVLKA</sequence>
<dbReference type="InterPro" id="IPR020546">
    <property type="entry name" value="ATP_synth_F1_dsu/esu_N"/>
</dbReference>
<organism evidence="3 4">
    <name type="scientific">Anaplasma phagocytophilum</name>
    <name type="common">Ehrlichia phagocytophila</name>
    <dbReference type="NCBI Taxonomy" id="948"/>
    <lineage>
        <taxon>Bacteria</taxon>
        <taxon>Pseudomonadati</taxon>
        <taxon>Pseudomonadota</taxon>
        <taxon>Alphaproteobacteria</taxon>
        <taxon>Rickettsiales</taxon>
        <taxon>Anaplasmataceae</taxon>
        <taxon>Anaplasma</taxon>
        <taxon>phagocytophilum group</taxon>
    </lineage>
</organism>
<protein>
    <submittedName>
        <fullName evidence="3">ATP synthase F1, epsilon subunit</fullName>
        <ecNumber evidence="3">3.6.3.14</ecNumber>
    </submittedName>
</protein>
<keyword evidence="1" id="KW-0066">ATP synthesis</keyword>
<proteinExistence type="predicted"/>
<keyword evidence="1" id="KW-0139">CF(1)</keyword>
<dbReference type="Proteomes" id="UP000055047">
    <property type="component" value="Unassembled WGS sequence"/>
</dbReference>
<evidence type="ECO:0000259" key="2">
    <source>
        <dbReference type="Pfam" id="PF02823"/>
    </source>
</evidence>
<reference evidence="3 4" key="1">
    <citation type="submission" date="2014-09" db="EMBL/GenBank/DDBJ databases">
        <authorList>
            <person name="Loux Valentin"/>
            <person name="Dugat Thibaut"/>
        </authorList>
    </citation>
    <scope>NUCLEOTIDE SEQUENCE [LARGE SCALE GENOMIC DNA]</scope>
    <source>
        <strain evidence="3 4">BOV-10_179</strain>
    </source>
</reference>
<dbReference type="GO" id="GO:0045259">
    <property type="term" value="C:proton-transporting ATP synthase complex"/>
    <property type="evidence" value="ECO:0007669"/>
    <property type="project" value="UniProtKB-KW"/>
</dbReference>
<dbReference type="Gene3D" id="2.60.15.10">
    <property type="entry name" value="F0F1 ATP synthase delta/epsilon subunit, N-terminal"/>
    <property type="match status" value="1"/>
</dbReference>
<evidence type="ECO:0000313" key="4">
    <source>
        <dbReference type="Proteomes" id="UP000055047"/>
    </source>
</evidence>
<dbReference type="AlphaFoldDB" id="A0A098GME6"/>